<dbReference type="EMBL" id="JAQQAF010000008">
    <property type="protein sequence ID" value="KAJ8464909.1"/>
    <property type="molecule type" value="Genomic_DNA"/>
</dbReference>
<feature type="region of interest" description="Disordered" evidence="1">
    <location>
        <begin position="1"/>
        <end position="26"/>
    </location>
</feature>
<dbReference type="AlphaFoldDB" id="A0AAV8Q058"/>
<comment type="caution">
    <text evidence="2">The sequence shown here is derived from an EMBL/GenBank/DDBJ whole genome shotgun (WGS) entry which is preliminary data.</text>
</comment>
<evidence type="ECO:0000313" key="2">
    <source>
        <dbReference type="EMBL" id="KAJ8464909.1"/>
    </source>
</evidence>
<sequence>MCRSRPRLRKRNTKNSSILDHSVPNRVPAKTGEVSWAPCVSSRHHNGRTAVWTRYREQKLLLIAIDLSDVDKLTQRRSLRHRSRDRYAPESM</sequence>
<feature type="compositionally biased region" description="Basic residues" evidence="1">
    <location>
        <begin position="1"/>
        <end position="13"/>
    </location>
</feature>
<keyword evidence="3" id="KW-1185">Reference proteome</keyword>
<protein>
    <submittedName>
        <fullName evidence="2">Uncharacterized protein</fullName>
    </submittedName>
</protein>
<evidence type="ECO:0000256" key="1">
    <source>
        <dbReference type="SAM" id="MobiDB-lite"/>
    </source>
</evidence>
<name>A0AAV8Q058_ENSVE</name>
<reference evidence="2 3" key="1">
    <citation type="submission" date="2022-12" db="EMBL/GenBank/DDBJ databases">
        <title>Chromosome-scale assembly of the Ensete ventricosum genome.</title>
        <authorList>
            <person name="Dussert Y."/>
            <person name="Stocks J."/>
            <person name="Wendawek A."/>
            <person name="Woldeyes F."/>
            <person name="Nichols R.A."/>
            <person name="Borrell J.S."/>
        </authorList>
    </citation>
    <scope>NUCLEOTIDE SEQUENCE [LARGE SCALE GENOMIC DNA]</scope>
    <source>
        <strain evidence="3">cv. Maze</strain>
        <tissue evidence="2">Seeds</tissue>
    </source>
</reference>
<accession>A0AAV8Q058</accession>
<gene>
    <name evidence="2" type="ORF">OPV22_027461</name>
</gene>
<evidence type="ECO:0000313" key="3">
    <source>
        <dbReference type="Proteomes" id="UP001222027"/>
    </source>
</evidence>
<proteinExistence type="predicted"/>
<organism evidence="2 3">
    <name type="scientific">Ensete ventricosum</name>
    <name type="common">Abyssinian banana</name>
    <name type="synonym">Musa ensete</name>
    <dbReference type="NCBI Taxonomy" id="4639"/>
    <lineage>
        <taxon>Eukaryota</taxon>
        <taxon>Viridiplantae</taxon>
        <taxon>Streptophyta</taxon>
        <taxon>Embryophyta</taxon>
        <taxon>Tracheophyta</taxon>
        <taxon>Spermatophyta</taxon>
        <taxon>Magnoliopsida</taxon>
        <taxon>Liliopsida</taxon>
        <taxon>Zingiberales</taxon>
        <taxon>Musaceae</taxon>
        <taxon>Ensete</taxon>
    </lineage>
</organism>
<dbReference type="Proteomes" id="UP001222027">
    <property type="component" value="Unassembled WGS sequence"/>
</dbReference>